<gene>
    <name evidence="1" type="ORF">N4T56_09410</name>
</gene>
<name>A0ABT2P1Y5_9GAMM</name>
<dbReference type="Proteomes" id="UP001431192">
    <property type="component" value="Unassembled WGS sequence"/>
</dbReference>
<protein>
    <recommendedName>
        <fullName evidence="3">Lipoprotein</fullName>
    </recommendedName>
</protein>
<evidence type="ECO:0000313" key="1">
    <source>
        <dbReference type="EMBL" id="MCT8986669.1"/>
    </source>
</evidence>
<organism evidence="1 2">
    <name type="scientific">Shewanella phaeophyticola</name>
    <dbReference type="NCBI Taxonomy" id="2978345"/>
    <lineage>
        <taxon>Bacteria</taxon>
        <taxon>Pseudomonadati</taxon>
        <taxon>Pseudomonadota</taxon>
        <taxon>Gammaproteobacteria</taxon>
        <taxon>Alteromonadales</taxon>
        <taxon>Shewanellaceae</taxon>
        <taxon>Shewanella</taxon>
    </lineage>
</organism>
<evidence type="ECO:0008006" key="3">
    <source>
        <dbReference type="Google" id="ProtNLM"/>
    </source>
</evidence>
<comment type="caution">
    <text evidence="1">The sequence shown here is derived from an EMBL/GenBank/DDBJ whole genome shotgun (WGS) entry which is preliminary data.</text>
</comment>
<dbReference type="RefSeq" id="WP_261733049.1">
    <property type="nucleotide sequence ID" value="NZ_JAODOQ010000001.1"/>
</dbReference>
<keyword evidence="2" id="KW-1185">Reference proteome</keyword>
<proteinExistence type="predicted"/>
<reference evidence="1" key="1">
    <citation type="submission" date="2022-09" db="EMBL/GenBank/DDBJ databases">
        <title>Shewanella sp. KJ10-1 sp.nov, isolated from marine algae.</title>
        <authorList>
            <person name="Butt M."/>
            <person name="Lee J.K."/>
            <person name="Kim J.M."/>
            <person name="Choi D.G."/>
        </authorList>
    </citation>
    <scope>NUCLEOTIDE SEQUENCE</scope>
    <source>
        <strain evidence="1">KJ10-1</strain>
    </source>
</reference>
<dbReference type="EMBL" id="JAODOQ010000001">
    <property type="protein sequence ID" value="MCT8986669.1"/>
    <property type="molecule type" value="Genomic_DNA"/>
</dbReference>
<dbReference type="PROSITE" id="PS51257">
    <property type="entry name" value="PROKAR_LIPOPROTEIN"/>
    <property type="match status" value="1"/>
</dbReference>
<evidence type="ECO:0000313" key="2">
    <source>
        <dbReference type="Proteomes" id="UP001431192"/>
    </source>
</evidence>
<accession>A0ABT2P1Y5</accession>
<sequence length="159" mass="17526">MQKIGLGLGTILILLISGCSSTDKPELNEVMKVEQQNPLMVKDALIATFVNAPKPQVGTLQEDVKNAISSNSALIIQQSKKLIVARFNTKGSPIESIYQHCDLAYHFSSLKFAYSTMSLEIVVQSLLKQLKWIKYRVAGGISLQPHSNQLTTQQAAVHF</sequence>